<dbReference type="PANTHER" id="PTHR43373">
    <property type="entry name" value="NA(+)/H(+) ANTIPORTER SUBUNIT"/>
    <property type="match status" value="1"/>
</dbReference>
<evidence type="ECO:0000256" key="3">
    <source>
        <dbReference type="ARBA" id="ARBA00022692"/>
    </source>
</evidence>
<evidence type="ECO:0000256" key="6">
    <source>
        <dbReference type="SAM" id="Phobius"/>
    </source>
</evidence>
<dbReference type="AlphaFoldDB" id="A0A371RKC9"/>
<name>A0A371RKC9_9PROT</name>
<dbReference type="RefSeq" id="WP_116392535.1">
    <property type="nucleotide sequence ID" value="NZ_QUQO01000001.1"/>
</dbReference>
<feature type="transmembrane region" description="Helical" evidence="6">
    <location>
        <begin position="172"/>
        <end position="191"/>
    </location>
</feature>
<dbReference type="InParanoid" id="A0A371RKC9"/>
<dbReference type="Proteomes" id="UP000264589">
    <property type="component" value="Unassembled WGS sequence"/>
</dbReference>
<feature type="domain" description="MrpA C-terminal/MbhD" evidence="7">
    <location>
        <begin position="27"/>
        <end position="89"/>
    </location>
</feature>
<evidence type="ECO:0000256" key="4">
    <source>
        <dbReference type="ARBA" id="ARBA00022989"/>
    </source>
</evidence>
<feature type="transmembrane region" description="Helical" evidence="6">
    <location>
        <begin position="69"/>
        <end position="92"/>
    </location>
</feature>
<evidence type="ECO:0000256" key="1">
    <source>
        <dbReference type="ARBA" id="ARBA00004651"/>
    </source>
</evidence>
<dbReference type="NCBIfam" id="NF009159">
    <property type="entry name" value="PRK12504.1"/>
    <property type="match status" value="1"/>
</dbReference>
<dbReference type="InterPro" id="IPR050616">
    <property type="entry name" value="CPA3_Na-H_Antiporter_A"/>
</dbReference>
<proteinExistence type="predicted"/>
<evidence type="ECO:0000313" key="9">
    <source>
        <dbReference type="Proteomes" id="UP000264589"/>
    </source>
</evidence>
<evidence type="ECO:0000313" key="8">
    <source>
        <dbReference type="EMBL" id="RFB05903.1"/>
    </source>
</evidence>
<feature type="transmembrane region" description="Helical" evidence="6">
    <location>
        <begin position="19"/>
        <end position="37"/>
    </location>
</feature>
<dbReference type="EMBL" id="QUQO01000001">
    <property type="protein sequence ID" value="RFB05903.1"/>
    <property type="molecule type" value="Genomic_DNA"/>
</dbReference>
<dbReference type="OrthoDB" id="2085045at2"/>
<keyword evidence="9" id="KW-1185">Reference proteome</keyword>
<dbReference type="InterPro" id="IPR042106">
    <property type="entry name" value="Nuo/plastoQ_OxRdtase_6_NuoJ"/>
</dbReference>
<comment type="caution">
    <text evidence="8">The sequence shown here is derived from an EMBL/GenBank/DDBJ whole genome shotgun (WGS) entry which is preliminary data.</text>
</comment>
<feature type="transmembrane region" description="Helical" evidence="6">
    <location>
        <begin position="42"/>
        <end position="63"/>
    </location>
</feature>
<dbReference type="GO" id="GO:0005886">
    <property type="term" value="C:plasma membrane"/>
    <property type="evidence" value="ECO:0007669"/>
    <property type="project" value="UniProtKB-SubCell"/>
</dbReference>
<keyword evidence="3 6" id="KW-0812">Transmembrane</keyword>
<keyword evidence="4 6" id="KW-1133">Transmembrane helix</keyword>
<evidence type="ECO:0000256" key="5">
    <source>
        <dbReference type="ARBA" id="ARBA00023136"/>
    </source>
</evidence>
<evidence type="ECO:0000259" key="7">
    <source>
        <dbReference type="Pfam" id="PF13244"/>
    </source>
</evidence>
<accession>A0A371RKC9</accession>
<reference evidence="8 9" key="1">
    <citation type="submission" date="2018-08" db="EMBL/GenBank/DDBJ databases">
        <title>Parvularcula sp. SM1705, isolated from surface water of the South Sea China.</title>
        <authorList>
            <person name="Sun L."/>
        </authorList>
    </citation>
    <scope>NUCLEOTIDE SEQUENCE [LARGE SCALE GENOMIC DNA]</scope>
    <source>
        <strain evidence="8 9">SM1705</strain>
    </source>
</reference>
<gene>
    <name evidence="8" type="ORF">DX908_11875</name>
</gene>
<dbReference type="InterPro" id="IPR025383">
    <property type="entry name" value="MrpA_C/MbhD"/>
</dbReference>
<keyword evidence="5 6" id="KW-0472">Membrane</keyword>
<dbReference type="Gene3D" id="1.20.120.1200">
    <property type="entry name" value="NADH-ubiquinone/plastoquinone oxidoreductase chain 6, subunit NuoJ"/>
    <property type="match status" value="1"/>
</dbReference>
<dbReference type="PANTHER" id="PTHR43373:SF1">
    <property type="entry name" value="NA(+)_H(+) ANTIPORTER SUBUNIT A"/>
    <property type="match status" value="1"/>
</dbReference>
<evidence type="ECO:0000256" key="2">
    <source>
        <dbReference type="ARBA" id="ARBA00022475"/>
    </source>
</evidence>
<sequence length="231" mass="24315">MSPVDATTVAYEAHVSPTFLLDLSLLAMLVACAFAMVTQRRLFAVAMLSGVYSFVSALFFVLMDAVDVAFTEAAVGAGVSTVLVLSGMALASRREAPVSKQRKILPLLVVAIVGAALIYASFDLPALGDPNSPANSYVGMAYIDVSPTDITVPNIVTGVLASYRGYDTMGEVLVVFTAGLACLMLLGAGSIRGGRRVSDQAPPTPLIEAQHTFEQEMKARADHPEAGEERT</sequence>
<feature type="transmembrane region" description="Helical" evidence="6">
    <location>
        <begin position="104"/>
        <end position="122"/>
    </location>
</feature>
<organism evidence="8 9">
    <name type="scientific">Parvularcula marina</name>
    <dbReference type="NCBI Taxonomy" id="2292771"/>
    <lineage>
        <taxon>Bacteria</taxon>
        <taxon>Pseudomonadati</taxon>
        <taxon>Pseudomonadota</taxon>
        <taxon>Alphaproteobacteria</taxon>
        <taxon>Parvularculales</taxon>
        <taxon>Parvularculaceae</taxon>
        <taxon>Parvularcula</taxon>
    </lineage>
</organism>
<dbReference type="Pfam" id="PF13244">
    <property type="entry name" value="MbhD"/>
    <property type="match status" value="1"/>
</dbReference>
<protein>
    <submittedName>
        <fullName evidence="8">DUF4040 domain-containing protein</fullName>
    </submittedName>
</protein>
<comment type="subcellular location">
    <subcellularLocation>
        <location evidence="1">Cell membrane</location>
        <topology evidence="1">Multi-pass membrane protein</topology>
    </subcellularLocation>
</comment>
<keyword evidence="2" id="KW-1003">Cell membrane</keyword>